<comment type="subunit">
    <text evidence="2 14">Heterodimer of SoxA and SoxX.</text>
</comment>
<evidence type="ECO:0000256" key="18">
    <source>
        <dbReference type="SAM" id="SignalP"/>
    </source>
</evidence>
<keyword evidence="5 14" id="KW-0808">Transferase</keyword>
<evidence type="ECO:0000313" key="21">
    <source>
        <dbReference type="Proteomes" id="UP000295050"/>
    </source>
</evidence>
<feature type="binding site" description="covalent" evidence="16">
    <location>
        <position position="205"/>
    </location>
    <ligand>
        <name>heme c</name>
        <dbReference type="ChEBI" id="CHEBI:61717"/>
        <label>2</label>
    </ligand>
</feature>
<evidence type="ECO:0000256" key="6">
    <source>
        <dbReference type="ARBA" id="ARBA00022723"/>
    </source>
</evidence>
<dbReference type="FunFam" id="1.10.760.10:FF:000030">
    <property type="entry name" value="L-cysteine S-thiosulfotransferase subunit SoxA"/>
    <property type="match status" value="1"/>
</dbReference>
<evidence type="ECO:0000256" key="8">
    <source>
        <dbReference type="ARBA" id="ARBA00022764"/>
    </source>
</evidence>
<dbReference type="GO" id="GO:0046872">
    <property type="term" value="F:metal ion binding"/>
    <property type="evidence" value="ECO:0007669"/>
    <property type="project" value="UniProtKB-KW"/>
</dbReference>
<evidence type="ECO:0000313" key="20">
    <source>
        <dbReference type="EMBL" id="TCP63187.1"/>
    </source>
</evidence>
<keyword evidence="4 14" id="KW-0349">Heme</keyword>
<reference evidence="20 21" key="1">
    <citation type="submission" date="2019-03" db="EMBL/GenBank/DDBJ databases">
        <title>Genomic Encyclopedia of Type Strains, Phase IV (KMG-IV): sequencing the most valuable type-strain genomes for metagenomic binning, comparative biology and taxonomic classification.</title>
        <authorList>
            <person name="Goeker M."/>
        </authorList>
    </citation>
    <scope>NUCLEOTIDE SEQUENCE [LARGE SCALE GENOMIC DNA]</scope>
    <source>
        <strain evidence="20 21">DSM 24766</strain>
    </source>
</reference>
<comment type="subcellular location">
    <subcellularLocation>
        <location evidence="1 14">Periplasm</location>
    </subcellularLocation>
</comment>
<comment type="function">
    <text evidence="14">C-type diheme cytochrome, which is part of the SoxAX cytochrome complex involved in sulfur oxidation. The SoxAX complex catalyzes the formation of a heterodisulfide bond between the conserved cysteine residue on a sulfur carrier SoxYZ complex subunit SoxY and thiosulfate or other inorganic sulfur substrates. This leads to the liberation of two electrons, which may be transferred from the SoxAX complex to another cytochrome c and which then may be used for reductive CO(2) fixation.</text>
</comment>
<dbReference type="Proteomes" id="UP000295050">
    <property type="component" value="Unassembled WGS sequence"/>
</dbReference>
<accession>A0A4R2RLR8</accession>
<evidence type="ECO:0000256" key="1">
    <source>
        <dbReference type="ARBA" id="ARBA00004418"/>
    </source>
</evidence>
<dbReference type="InterPro" id="IPR025710">
    <property type="entry name" value="SoxA"/>
</dbReference>
<dbReference type="EC" id="2.8.5.2" evidence="14"/>
<dbReference type="EMBL" id="SLXU01000001">
    <property type="protein sequence ID" value="TCP63187.1"/>
    <property type="molecule type" value="Genomic_DNA"/>
</dbReference>
<keyword evidence="9 14" id="KW-0249">Electron transport</keyword>
<evidence type="ECO:0000256" key="12">
    <source>
        <dbReference type="ARBA" id="ARBA00048077"/>
    </source>
</evidence>
<dbReference type="GO" id="GO:0019417">
    <property type="term" value="P:sulfur oxidation"/>
    <property type="evidence" value="ECO:0007669"/>
    <property type="project" value="InterPro"/>
</dbReference>
<evidence type="ECO:0000256" key="4">
    <source>
        <dbReference type="ARBA" id="ARBA00022617"/>
    </source>
</evidence>
<feature type="binding site" description="covalent" evidence="16">
    <location>
        <position position="202"/>
    </location>
    <ligand>
        <name>heme c</name>
        <dbReference type="ChEBI" id="CHEBI:61717"/>
        <label>2</label>
    </ligand>
</feature>
<dbReference type="Gene3D" id="1.10.760.10">
    <property type="entry name" value="Cytochrome c-like domain"/>
    <property type="match status" value="2"/>
</dbReference>
<feature type="signal peptide" evidence="18">
    <location>
        <begin position="1"/>
        <end position="25"/>
    </location>
</feature>
<feature type="active site" description="Cysteine persulfide intermediate" evidence="15">
    <location>
        <position position="247"/>
    </location>
</feature>
<feature type="binding site" description="covalent" evidence="16">
    <location>
        <position position="101"/>
    </location>
    <ligand>
        <name>heme c</name>
        <dbReference type="ChEBI" id="CHEBI:61717"/>
        <label>1</label>
    </ligand>
</feature>
<dbReference type="PIRSF" id="PIRSF038455">
    <property type="entry name" value="SoxA"/>
    <property type="match status" value="1"/>
</dbReference>
<dbReference type="GO" id="GO:0016669">
    <property type="term" value="F:oxidoreductase activity, acting on a sulfur group of donors, cytochrome as acceptor"/>
    <property type="evidence" value="ECO:0007669"/>
    <property type="project" value="InterPro"/>
</dbReference>
<dbReference type="GO" id="GO:0009055">
    <property type="term" value="F:electron transfer activity"/>
    <property type="evidence" value="ECO:0007669"/>
    <property type="project" value="InterPro"/>
</dbReference>
<feature type="chain" id="PRO_5020790847" description="SoxAX cytochrome complex subunit A" evidence="18">
    <location>
        <begin position="26"/>
        <end position="286"/>
    </location>
</feature>
<keyword evidence="3 14" id="KW-0813">Transport</keyword>
<dbReference type="AlphaFoldDB" id="A0A4R2RLR8"/>
<evidence type="ECO:0000256" key="15">
    <source>
        <dbReference type="PIRSR" id="PIRSR038455-1"/>
    </source>
</evidence>
<keyword evidence="7 18" id="KW-0732">Signal</keyword>
<name>A0A4R2RLR8_9RHOB</name>
<evidence type="ECO:0000256" key="9">
    <source>
        <dbReference type="ARBA" id="ARBA00022982"/>
    </source>
</evidence>
<protein>
    <recommendedName>
        <fullName evidence="14">SoxAX cytochrome complex subunit A</fullName>
        <ecNumber evidence="14">2.8.5.2</ecNumber>
    </recommendedName>
    <alternativeName>
        <fullName evidence="14">Protein SoxA</fullName>
    </alternativeName>
    <alternativeName>
        <fullName evidence="14">Sulfur oxidizing protein A</fullName>
    </alternativeName>
    <alternativeName>
        <fullName evidence="14">Thiosulfate-oxidizing multienzyme system protein SoxA</fullName>
    </alternativeName>
</protein>
<evidence type="ECO:0000256" key="7">
    <source>
        <dbReference type="ARBA" id="ARBA00022729"/>
    </source>
</evidence>
<gene>
    <name evidence="20" type="ORF">EV663_101455</name>
</gene>
<dbReference type="NCBIfam" id="TIGR04484">
    <property type="entry name" value="thiosulf_SoxA"/>
    <property type="match status" value="1"/>
</dbReference>
<dbReference type="RefSeq" id="WP_132950122.1">
    <property type="nucleotide sequence ID" value="NZ_SLXU01000001.1"/>
</dbReference>
<feature type="binding site" description="covalent" evidence="16">
    <location>
        <position position="104"/>
    </location>
    <ligand>
        <name>heme c</name>
        <dbReference type="ChEBI" id="CHEBI:61717"/>
        <label>1</label>
    </ligand>
</feature>
<evidence type="ECO:0000256" key="5">
    <source>
        <dbReference type="ARBA" id="ARBA00022679"/>
    </source>
</evidence>
<dbReference type="InterPro" id="IPR036909">
    <property type="entry name" value="Cyt_c-like_dom_sf"/>
</dbReference>
<feature type="binding site" description="axial binding residue" evidence="17">
    <location>
        <position position="247"/>
    </location>
    <ligand>
        <name>heme c</name>
        <dbReference type="ChEBI" id="CHEBI:61717"/>
        <label>2</label>
    </ligand>
    <ligandPart>
        <name>Fe</name>
        <dbReference type="ChEBI" id="CHEBI:18248"/>
    </ligandPart>
</feature>
<dbReference type="GO" id="GO:0004792">
    <property type="term" value="F:thiosulfate-cyanide sulfurtransferase activity"/>
    <property type="evidence" value="ECO:0007669"/>
    <property type="project" value="UniProtKB-ARBA"/>
</dbReference>
<dbReference type="GO" id="GO:0046982">
    <property type="term" value="F:protein heterodimerization activity"/>
    <property type="evidence" value="ECO:0007669"/>
    <property type="project" value="UniProtKB-ARBA"/>
</dbReference>
<feature type="domain" description="Cytochrome c" evidence="19">
    <location>
        <begin position="86"/>
        <end position="172"/>
    </location>
</feature>
<evidence type="ECO:0000256" key="13">
    <source>
        <dbReference type="ARBA" id="ARBA00048423"/>
    </source>
</evidence>
<feature type="binding site" description="axial binding residue" evidence="17">
    <location>
        <position position="105"/>
    </location>
    <ligand>
        <name>heme c</name>
        <dbReference type="ChEBI" id="CHEBI:61717"/>
        <label>1</label>
    </ligand>
    <ligandPart>
        <name>Fe</name>
        <dbReference type="ChEBI" id="CHEBI:18248"/>
    </ligandPart>
</feature>
<comment type="catalytic activity">
    <reaction evidence="12 14">
        <text>L-cysteinyl-[SoxY protein] + thiosulfate + 2 Fe(III)-[cytochrome c] = S-sulfosulfanyl-L-cysteinyl-[SoxY protein] + 2 Fe(II)-[cytochrome c] + 2 H(+)</text>
        <dbReference type="Rhea" id="RHEA:56720"/>
        <dbReference type="Rhea" id="RHEA-COMP:10350"/>
        <dbReference type="Rhea" id="RHEA-COMP:14328"/>
        <dbReference type="Rhea" id="RHEA-COMP:14399"/>
        <dbReference type="Rhea" id="RHEA-COMP:14691"/>
        <dbReference type="ChEBI" id="CHEBI:15378"/>
        <dbReference type="ChEBI" id="CHEBI:29033"/>
        <dbReference type="ChEBI" id="CHEBI:29034"/>
        <dbReference type="ChEBI" id="CHEBI:29950"/>
        <dbReference type="ChEBI" id="CHEBI:33542"/>
        <dbReference type="ChEBI" id="CHEBI:139321"/>
        <dbReference type="EC" id="2.8.5.2"/>
    </reaction>
</comment>
<organism evidence="20 21">
    <name type="scientific">Rhodovulum bhavnagarense</name>
    <dbReference type="NCBI Taxonomy" id="992286"/>
    <lineage>
        <taxon>Bacteria</taxon>
        <taxon>Pseudomonadati</taxon>
        <taxon>Pseudomonadota</taxon>
        <taxon>Alphaproteobacteria</taxon>
        <taxon>Rhodobacterales</taxon>
        <taxon>Paracoccaceae</taxon>
        <taxon>Rhodovulum</taxon>
    </lineage>
</organism>
<dbReference type="Pfam" id="PF21342">
    <property type="entry name" value="SoxA-TsdA_cyt-c"/>
    <property type="match status" value="1"/>
</dbReference>
<comment type="cofactor">
    <cofactor evidence="14">
        <name>heme c</name>
        <dbReference type="ChEBI" id="CHEBI:61717"/>
    </cofactor>
    <text evidence="14">Binds 2 heme groups per subunit.</text>
</comment>
<evidence type="ECO:0000256" key="10">
    <source>
        <dbReference type="ARBA" id="ARBA00023004"/>
    </source>
</evidence>
<feature type="binding site" evidence="16">
    <location>
        <position position="243"/>
    </location>
    <ligand>
        <name>substrate</name>
    </ligand>
</feature>
<feature type="binding site" description="axial binding residue" evidence="17">
    <location>
        <position position="139"/>
    </location>
    <ligand>
        <name>heme c</name>
        <dbReference type="ChEBI" id="CHEBI:61717"/>
        <label>1</label>
    </ligand>
    <ligandPart>
        <name>Fe</name>
        <dbReference type="ChEBI" id="CHEBI:18248"/>
    </ligandPart>
</feature>
<dbReference type="OrthoDB" id="7916986at2"/>
<keyword evidence="6 14" id="KW-0479">Metal-binding</keyword>
<dbReference type="GO" id="GO:0042597">
    <property type="term" value="C:periplasmic space"/>
    <property type="evidence" value="ECO:0007669"/>
    <property type="project" value="UniProtKB-SubCell"/>
</dbReference>
<dbReference type="GO" id="GO:0070069">
    <property type="term" value="C:cytochrome complex"/>
    <property type="evidence" value="ECO:0007669"/>
    <property type="project" value="InterPro"/>
</dbReference>
<sequence>MNKASIRTMTAMAAALGIAAGAAIAGPDDELVINGEIRIVTRTEAPAHLEGVLDEIRSGWTFRTEETQALEMDDFENPGMVFVEEAMSVWDTAEGTAGKACADCHGTAEESMLGVKAVYPKWNETAGEVRTIEQMINECRTDRMGAQEWKYHGLDMTQMVALIASVSRGMPVNVAIDGPAAETWEKGKEIYYTRFGQLDLSCANCHEENYDNYIRADHLSQGQVNGFPTYRLKNAKLNALHDRFKGCIRDTRGVPFGIGSPEFVALELYVASRGNGLSVEGPSVRN</sequence>
<comment type="caution">
    <text evidence="20">The sequence shown here is derived from an EMBL/GenBank/DDBJ whole genome shotgun (WGS) entry which is preliminary data.</text>
</comment>
<dbReference type="GO" id="GO:0020037">
    <property type="term" value="F:heme binding"/>
    <property type="evidence" value="ECO:0007669"/>
    <property type="project" value="InterPro"/>
</dbReference>
<comment type="catalytic activity">
    <reaction evidence="13 14">
        <text>S-sulfanyl-L-cysteinyl-[SoxY protein] + thiosulfate + 2 Fe(III)-[cytochrome c] = S-(2-sulfodisulfanyl)-L-cysteinyl-[SoxY protein] + 2 Fe(II)-[cytochrome c] + 2 H(+)</text>
        <dbReference type="Rhea" id="RHEA:51224"/>
        <dbReference type="Rhea" id="RHEA-COMP:10350"/>
        <dbReference type="Rhea" id="RHEA-COMP:14399"/>
        <dbReference type="Rhea" id="RHEA-COMP:14689"/>
        <dbReference type="Rhea" id="RHEA-COMP:14690"/>
        <dbReference type="ChEBI" id="CHEBI:15378"/>
        <dbReference type="ChEBI" id="CHEBI:29033"/>
        <dbReference type="ChEBI" id="CHEBI:29034"/>
        <dbReference type="ChEBI" id="CHEBI:33542"/>
        <dbReference type="ChEBI" id="CHEBI:61963"/>
        <dbReference type="ChEBI" id="CHEBI:140664"/>
        <dbReference type="EC" id="2.8.5.2"/>
    </reaction>
</comment>
<evidence type="ECO:0000256" key="17">
    <source>
        <dbReference type="PIRSR" id="PIRSR038455-3"/>
    </source>
</evidence>
<comment type="cofactor">
    <cofactor evidence="16">
        <name>heme</name>
        <dbReference type="ChEBI" id="CHEBI:30413"/>
    </cofactor>
    <text evidence="16">Binds 2 heme groups per subunit.</text>
</comment>
<evidence type="ECO:0000256" key="2">
    <source>
        <dbReference type="ARBA" id="ARBA00011530"/>
    </source>
</evidence>
<dbReference type="SUPFAM" id="SSF46626">
    <property type="entry name" value="Cytochrome c"/>
    <property type="match status" value="2"/>
</dbReference>
<evidence type="ECO:0000256" key="11">
    <source>
        <dbReference type="ARBA" id="ARBA00025746"/>
    </source>
</evidence>
<evidence type="ECO:0000256" key="3">
    <source>
        <dbReference type="ARBA" id="ARBA00022448"/>
    </source>
</evidence>
<keyword evidence="21" id="KW-1185">Reference proteome</keyword>
<evidence type="ECO:0000256" key="16">
    <source>
        <dbReference type="PIRSR" id="PIRSR038455-2"/>
    </source>
</evidence>
<feature type="binding site" description="axial binding residue" evidence="17">
    <location>
        <position position="206"/>
    </location>
    <ligand>
        <name>heme c</name>
        <dbReference type="ChEBI" id="CHEBI:61717"/>
        <label>2</label>
    </ligand>
    <ligandPart>
        <name>Fe</name>
        <dbReference type="ChEBI" id="CHEBI:18248"/>
    </ligandPart>
</feature>
<proteinExistence type="inferred from homology"/>
<evidence type="ECO:0000256" key="14">
    <source>
        <dbReference type="PIRNR" id="PIRNR038455"/>
    </source>
</evidence>
<keyword evidence="8 14" id="KW-0574">Periplasm</keyword>
<keyword evidence="10 14" id="KW-0408">Iron</keyword>
<evidence type="ECO:0000259" key="19">
    <source>
        <dbReference type="Pfam" id="PF21342"/>
    </source>
</evidence>
<dbReference type="InterPro" id="IPR009056">
    <property type="entry name" value="Cyt_c-like_dom"/>
</dbReference>
<comment type="similarity">
    <text evidence="11 14">Belongs to the SoxA family.</text>
</comment>